<dbReference type="PANTHER" id="PTHR43799">
    <property type="entry name" value="AMINOTRANSFERASE, PUTATIVE-RELATED"/>
    <property type="match status" value="1"/>
</dbReference>
<sequence>MHTPVQIDSPLDAASRAELESRYADLCSQGLKINMTRGVPSPEQLALAKRFLSLPGESDFVSRDGVDWRNYGGLQGMPEVRELFSEALLGLPADYVAVGENSSLALMYEALSHAFRRGVPGSDQPWSEEAVVKFICPVPGYDRHFSICDEFRIEMLPVPMLDSGPDMDIVEALVAGDPSIKGMWCVPKYSNPCGTTYTDVTVERLAAMAAAAPDFRLFWDNAYAVHHLSDEATPNQDITGRCAAAGHPNRAFVFASTSKIVLPGAGLAFFGSSPENLAWWLERRKHRTIGPDKVNQLRHLLFFGDADGLTQHMRAHSTLLAPKFACVDRAFAQAFGDTGSARWTRPAGGYFISLDITPGCAKRTVELAKQAGIALTPAGATHPGGRDPHDANIRISPSYVDLDTLAKASHGTALCAQLAAAEIR</sequence>
<keyword evidence="2" id="KW-1185">Reference proteome</keyword>
<comment type="caution">
    <text evidence="1">The sequence shown here is derived from an EMBL/GenBank/DDBJ whole genome shotgun (WGS) entry which is preliminary data.</text>
</comment>
<dbReference type="Pfam" id="PF12897">
    <property type="entry name" value="Asp_aminotransf"/>
    <property type="match status" value="1"/>
</dbReference>
<dbReference type="Gene3D" id="3.40.640.10">
    <property type="entry name" value="Type I PLP-dependent aspartate aminotransferase-like (Major domain)"/>
    <property type="match status" value="1"/>
</dbReference>
<keyword evidence="1" id="KW-0032">Aminotransferase</keyword>
<dbReference type="GO" id="GO:0008483">
    <property type="term" value="F:transaminase activity"/>
    <property type="evidence" value="ECO:0007669"/>
    <property type="project" value="UniProtKB-KW"/>
</dbReference>
<evidence type="ECO:0000313" key="2">
    <source>
        <dbReference type="Proteomes" id="UP001596045"/>
    </source>
</evidence>
<organism evidence="1 2">
    <name type="scientific">Paraherbaspirillum soli</name>
    <dbReference type="NCBI Taxonomy" id="631222"/>
    <lineage>
        <taxon>Bacteria</taxon>
        <taxon>Pseudomonadati</taxon>
        <taxon>Pseudomonadota</taxon>
        <taxon>Betaproteobacteria</taxon>
        <taxon>Burkholderiales</taxon>
        <taxon>Oxalobacteraceae</taxon>
        <taxon>Paraherbaspirillum</taxon>
    </lineage>
</organism>
<dbReference type="InterPro" id="IPR015422">
    <property type="entry name" value="PyrdxlP-dep_Trfase_small"/>
</dbReference>
<dbReference type="SUPFAM" id="SSF53383">
    <property type="entry name" value="PLP-dependent transferases"/>
    <property type="match status" value="1"/>
</dbReference>
<evidence type="ECO:0000313" key="1">
    <source>
        <dbReference type="EMBL" id="MFC5473392.1"/>
    </source>
</evidence>
<reference evidence="2" key="1">
    <citation type="journal article" date="2019" name="Int. J. Syst. Evol. Microbiol.">
        <title>The Global Catalogue of Microorganisms (GCM) 10K type strain sequencing project: providing services to taxonomists for standard genome sequencing and annotation.</title>
        <authorList>
            <consortium name="The Broad Institute Genomics Platform"/>
            <consortium name="The Broad Institute Genome Sequencing Center for Infectious Disease"/>
            <person name="Wu L."/>
            <person name="Ma J."/>
        </authorList>
    </citation>
    <scope>NUCLEOTIDE SEQUENCE [LARGE SCALE GENOMIC DNA]</scope>
    <source>
        <strain evidence="2">JCM 17066</strain>
    </source>
</reference>
<dbReference type="RefSeq" id="WP_378995795.1">
    <property type="nucleotide sequence ID" value="NZ_JBHSMT010000009.1"/>
</dbReference>
<keyword evidence="1" id="KW-0808">Transferase</keyword>
<gene>
    <name evidence="1" type="ORF">ACFPM8_05420</name>
</gene>
<dbReference type="PANTHER" id="PTHR43799:SF1">
    <property type="entry name" value="ASPARTATE AMINOTRANSFERASE"/>
    <property type="match status" value="1"/>
</dbReference>
<protein>
    <submittedName>
        <fullName evidence="1">Aminotransferase class I/II-fold pyridoxal phosphate-dependent enzyme</fullName>
    </submittedName>
</protein>
<dbReference type="InterPro" id="IPR015421">
    <property type="entry name" value="PyrdxlP-dep_Trfase_major"/>
</dbReference>
<name>A0ABW0M8W6_9BURK</name>
<dbReference type="InterPro" id="IPR015424">
    <property type="entry name" value="PyrdxlP-dep_Trfase"/>
</dbReference>
<dbReference type="EMBL" id="JBHSMT010000009">
    <property type="protein sequence ID" value="MFC5473392.1"/>
    <property type="molecule type" value="Genomic_DNA"/>
</dbReference>
<accession>A0ABW0M8W6</accession>
<dbReference type="Gene3D" id="3.90.1150.10">
    <property type="entry name" value="Aspartate Aminotransferase, domain 1"/>
    <property type="match status" value="1"/>
</dbReference>
<dbReference type="Proteomes" id="UP001596045">
    <property type="component" value="Unassembled WGS sequence"/>
</dbReference>
<proteinExistence type="predicted"/>
<dbReference type="InterPro" id="IPR024551">
    <property type="entry name" value="AspAT_Ic"/>
</dbReference>